<dbReference type="Gramene" id="Psat01G0264200-T1">
    <property type="protein sequence ID" value="KAI5444101.1"/>
    <property type="gene ID" value="KIW84_012642"/>
</dbReference>
<sequence length="92" mass="10505">MPYKQILPYLIERGLIVPKKLNPVIPPYPPGFDVNARCDFHARSHGLQINNTPSPSCDDPSVHVMEEISENRSEDGYHMGLDEHNYHYSEEG</sequence>
<organism evidence="2 3">
    <name type="scientific">Pisum sativum</name>
    <name type="common">Garden pea</name>
    <name type="synonym">Lathyrus oleraceus</name>
    <dbReference type="NCBI Taxonomy" id="3888"/>
    <lineage>
        <taxon>Eukaryota</taxon>
        <taxon>Viridiplantae</taxon>
        <taxon>Streptophyta</taxon>
        <taxon>Embryophyta</taxon>
        <taxon>Tracheophyta</taxon>
        <taxon>Spermatophyta</taxon>
        <taxon>Magnoliopsida</taxon>
        <taxon>eudicotyledons</taxon>
        <taxon>Gunneridae</taxon>
        <taxon>Pentapetalae</taxon>
        <taxon>rosids</taxon>
        <taxon>fabids</taxon>
        <taxon>Fabales</taxon>
        <taxon>Fabaceae</taxon>
        <taxon>Papilionoideae</taxon>
        <taxon>50 kb inversion clade</taxon>
        <taxon>NPAAA clade</taxon>
        <taxon>Hologalegina</taxon>
        <taxon>IRL clade</taxon>
        <taxon>Fabeae</taxon>
        <taxon>Lathyrus</taxon>
    </lineage>
</organism>
<proteinExistence type="predicted"/>
<gene>
    <name evidence="2" type="ORF">KIW84_012642</name>
</gene>
<dbReference type="Proteomes" id="UP001058974">
    <property type="component" value="Chromosome 1"/>
</dbReference>
<dbReference type="EMBL" id="JAMSHJ010000001">
    <property type="protein sequence ID" value="KAI5444101.1"/>
    <property type="molecule type" value="Genomic_DNA"/>
</dbReference>
<evidence type="ECO:0000313" key="2">
    <source>
        <dbReference type="EMBL" id="KAI5444101.1"/>
    </source>
</evidence>
<keyword evidence="3" id="KW-1185">Reference proteome</keyword>
<accession>A0A9D5BID3</accession>
<name>A0A9D5BID3_PEA</name>
<protein>
    <submittedName>
        <fullName evidence="2">Uncharacterized protein</fullName>
    </submittedName>
</protein>
<feature type="region of interest" description="Disordered" evidence="1">
    <location>
        <begin position="71"/>
        <end position="92"/>
    </location>
</feature>
<evidence type="ECO:0000313" key="3">
    <source>
        <dbReference type="Proteomes" id="UP001058974"/>
    </source>
</evidence>
<comment type="caution">
    <text evidence="2">The sequence shown here is derived from an EMBL/GenBank/DDBJ whole genome shotgun (WGS) entry which is preliminary data.</text>
</comment>
<reference evidence="2 3" key="1">
    <citation type="journal article" date="2022" name="Nat. Genet.">
        <title>Improved pea reference genome and pan-genome highlight genomic features and evolutionary characteristics.</title>
        <authorList>
            <person name="Yang T."/>
            <person name="Liu R."/>
            <person name="Luo Y."/>
            <person name="Hu S."/>
            <person name="Wang D."/>
            <person name="Wang C."/>
            <person name="Pandey M.K."/>
            <person name="Ge S."/>
            <person name="Xu Q."/>
            <person name="Li N."/>
            <person name="Li G."/>
            <person name="Huang Y."/>
            <person name="Saxena R.K."/>
            <person name="Ji Y."/>
            <person name="Li M."/>
            <person name="Yan X."/>
            <person name="He Y."/>
            <person name="Liu Y."/>
            <person name="Wang X."/>
            <person name="Xiang C."/>
            <person name="Varshney R.K."/>
            <person name="Ding H."/>
            <person name="Gao S."/>
            <person name="Zong X."/>
        </authorList>
    </citation>
    <scope>NUCLEOTIDE SEQUENCE [LARGE SCALE GENOMIC DNA]</scope>
    <source>
        <strain evidence="2 3">cv. Zhongwan 6</strain>
    </source>
</reference>
<evidence type="ECO:0000256" key="1">
    <source>
        <dbReference type="SAM" id="MobiDB-lite"/>
    </source>
</evidence>
<dbReference type="AlphaFoldDB" id="A0A9D5BID3"/>